<name>A0A9D7PQR6_9PROT</name>
<dbReference type="Gene3D" id="3.40.50.2000">
    <property type="entry name" value="Glycogen Phosphorylase B"/>
    <property type="match status" value="1"/>
</dbReference>
<evidence type="ECO:0000313" key="3">
    <source>
        <dbReference type="Proteomes" id="UP000886689"/>
    </source>
</evidence>
<comment type="caution">
    <text evidence="2">The sequence shown here is derived from an EMBL/GenBank/DDBJ whole genome shotgun (WGS) entry which is preliminary data.</text>
</comment>
<feature type="domain" description="Glycosyltransferase 2-like" evidence="1">
    <location>
        <begin position="18"/>
        <end position="129"/>
    </location>
</feature>
<proteinExistence type="predicted"/>
<accession>A0A9D7PQR6</accession>
<dbReference type="PANTHER" id="PTHR43179:SF7">
    <property type="entry name" value="RHAMNOSYLTRANSFERASE WBBL"/>
    <property type="match status" value="1"/>
</dbReference>
<evidence type="ECO:0000313" key="2">
    <source>
        <dbReference type="EMBL" id="MBK8523017.1"/>
    </source>
</evidence>
<dbReference type="SUPFAM" id="SSF53448">
    <property type="entry name" value="Nucleotide-diphospho-sugar transferases"/>
    <property type="match status" value="2"/>
</dbReference>
<organism evidence="2 3">
    <name type="scientific">Candidatus Proximibacter danicus</name>
    <dbReference type="NCBI Taxonomy" id="2954365"/>
    <lineage>
        <taxon>Bacteria</taxon>
        <taxon>Pseudomonadati</taxon>
        <taxon>Pseudomonadota</taxon>
        <taxon>Betaproteobacteria</taxon>
        <taxon>Candidatus Proximibacter</taxon>
    </lineage>
</organism>
<sequence length="1213" mass="131754">MTPSSNLPLVTLLLWSDNRADMLAASLDSLLAQTYANTEILVIDNASTDDSGAIADDYARRYAGKIRVSRLAAPSPRIAAECEHRHLVHGEFLAFASASSCSAPERIAAGIDQLLTTPNLGGVCSRIAVDNAAGLPFAATDLATINEGDVILRRRLPREGNVIDTDTALLRSELFHKLPFNPALVACGHLPLWLHVLDNSELLRIDEVWVKHQRTTEAAPAPTLAEARDTVACIVAALRRWKLDQYFRFSTGEGTPERQVEEAVAESVLALQLIELDRRFFGRPAIGCHEAYFHALRANALAPLCLEAQAALHVARCALGENNNAAGEQPRTLADWQANPLSTIPSSTSAEPSRVAASYRQWKFKHALRDIDGEYFGEHLVRHWRQRPDFIVLELPGPRRDLAARMAAQFYPPLLAVTAPAATTLETVLQAMPSGHLTPRTWLLILPHGATPAPEALIRLGDAISLTPTASAWYADDEIAGDATPTPRFKPDTDPLLLLGCDYLGAVAFQLDAIRVQSGEKFDDASAYSLALELVARQGRGALDHVQEVLFSLAGETMPAAAATAAALARYLARHRPRATLTAGPVPHTFRWQRQPQALPSLSLIVVPPPGAGQALAGLERLLTNTAYAQAEILLCDDSGSGITIPGLRTVPVVCGASLAEKINLAAQAAVGDYLLLVSAASVPQRADWLETAVALAVEGDYGAVGVAGLDPGSGRYWGTGTVVGIGGGFDGLHATTLGPEDAGHLNRAALPHEASAVSADGLLTPRALFVATGGFDAQWQLCSAMVTDYCLRLQACGRRIAWTPQAVLERGTPDLPETPPPVDAQIAARDRFIAFWLPRLAADPYWNRHLSLLTPIPEPEADLVFRWTPEFHDRLRVLALPMPASGQAEYRVTAPLRALDNAGLAQTMLACEPLPTRERAPIPSELARLAPDTLYLQAAFDDVRFNGILACARFNPGIFRIFSLDDRISDMPAYNASSKALPRDLVVHRMREALRHCNRLVVSTEPLAELYRSEIDDIMVVPNRLEKARWGGLTAAQPGDPSGRKPRVGWAGALQHAGDLAMIREVVETLAGEVDWVFFGMIPAGCEAFIKEFHSTVHLDDYPAKLASLALDLALAPLEVNLFNESKSNLRLIEYGIFGWPVVVPTTCSFRTNNAPVCRVPNEAGRWIAAIREHLADRPALRKRGLELQAWVHRHYLLEDHLDDWLSALKPS</sequence>
<dbReference type="AlphaFoldDB" id="A0A9D7PQR6"/>
<dbReference type="PANTHER" id="PTHR43179">
    <property type="entry name" value="RHAMNOSYLTRANSFERASE WBBL"/>
    <property type="match status" value="1"/>
</dbReference>
<gene>
    <name evidence="2" type="ORF">IPL58_02175</name>
</gene>
<dbReference type="CDD" id="cd00761">
    <property type="entry name" value="Glyco_tranf_GTA_type"/>
    <property type="match status" value="1"/>
</dbReference>
<dbReference type="Gene3D" id="3.90.550.10">
    <property type="entry name" value="Spore Coat Polysaccharide Biosynthesis Protein SpsA, Chain A"/>
    <property type="match status" value="2"/>
</dbReference>
<protein>
    <submittedName>
        <fullName evidence="2">Glycosyltransferase</fullName>
    </submittedName>
</protein>
<dbReference type="Pfam" id="PF00535">
    <property type="entry name" value="Glycos_transf_2"/>
    <property type="match status" value="1"/>
</dbReference>
<dbReference type="EMBL" id="JADJUC010000002">
    <property type="protein sequence ID" value="MBK8523017.1"/>
    <property type="molecule type" value="Genomic_DNA"/>
</dbReference>
<dbReference type="Proteomes" id="UP000886689">
    <property type="component" value="Unassembled WGS sequence"/>
</dbReference>
<dbReference type="InterPro" id="IPR001173">
    <property type="entry name" value="Glyco_trans_2-like"/>
</dbReference>
<evidence type="ECO:0000259" key="1">
    <source>
        <dbReference type="Pfam" id="PF00535"/>
    </source>
</evidence>
<reference evidence="2" key="1">
    <citation type="submission" date="2020-10" db="EMBL/GenBank/DDBJ databases">
        <title>Connecting structure to function with the recovery of over 1000 high-quality activated sludge metagenome-assembled genomes encoding full-length rRNA genes using long-read sequencing.</title>
        <authorList>
            <person name="Singleton C.M."/>
            <person name="Petriglieri F."/>
            <person name="Kristensen J.M."/>
            <person name="Kirkegaard R.H."/>
            <person name="Michaelsen T.Y."/>
            <person name="Andersen M.H."/>
            <person name="Karst S.M."/>
            <person name="Dueholm M.S."/>
            <person name="Nielsen P.H."/>
            <person name="Albertsen M."/>
        </authorList>
    </citation>
    <scope>NUCLEOTIDE SEQUENCE</scope>
    <source>
        <strain evidence="2">Hirt_18-Q3-R61-65_BATAC.395</strain>
    </source>
</reference>
<dbReference type="InterPro" id="IPR029044">
    <property type="entry name" value="Nucleotide-diphossugar_trans"/>
</dbReference>